<dbReference type="SUPFAM" id="SSF144232">
    <property type="entry name" value="HIT/MYND zinc finger-like"/>
    <property type="match status" value="1"/>
</dbReference>
<keyword evidence="5" id="KW-0732">Signal</keyword>
<evidence type="ECO:0000259" key="6">
    <source>
        <dbReference type="PROSITE" id="PS50865"/>
    </source>
</evidence>
<dbReference type="PROSITE" id="PS50865">
    <property type="entry name" value="ZF_MYND_2"/>
    <property type="match status" value="1"/>
</dbReference>
<name>A0A6F9DUR9_9ASCI</name>
<dbReference type="PROSITE" id="PS51257">
    <property type="entry name" value="PROKAR_LIPOPROTEIN"/>
    <property type="match status" value="1"/>
</dbReference>
<dbReference type="PROSITE" id="PS01360">
    <property type="entry name" value="ZF_MYND_1"/>
    <property type="match status" value="1"/>
</dbReference>
<accession>A0A6F9DUR9</accession>
<evidence type="ECO:0000256" key="4">
    <source>
        <dbReference type="PROSITE-ProRule" id="PRU00134"/>
    </source>
</evidence>
<dbReference type="Pfam" id="PF01753">
    <property type="entry name" value="zf-MYND"/>
    <property type="match status" value="1"/>
</dbReference>
<reference evidence="7" key="1">
    <citation type="submission" date="2020-04" db="EMBL/GenBank/DDBJ databases">
        <authorList>
            <person name="Neveu A P."/>
        </authorList>
    </citation>
    <scope>NUCLEOTIDE SEQUENCE</scope>
    <source>
        <tissue evidence="7">Whole embryo</tissue>
    </source>
</reference>
<dbReference type="AlphaFoldDB" id="A0A6F9DUR9"/>
<sequence length="199" mass="22461">MKNTCSNFCLVCFAISMSCSVCGLTDRCMKRCVQCKAVIYCSKSCQIKDWTVHKLKCTKKEKDSFLDKKNNMQSQNQPVKLFIKHNHEKHCVLIPQTLLNPKCILNIISEELLIPLDSLNLIAKGKVVNEDNVSDIVFRMKIRQFMAVGEAQESEKGMHIGDIDTIVEQLNVDRNKAIRGLKHCGGNLIDALLYVGDSL</sequence>
<evidence type="ECO:0000256" key="2">
    <source>
        <dbReference type="ARBA" id="ARBA00022771"/>
    </source>
</evidence>
<dbReference type="CDD" id="cd14278">
    <property type="entry name" value="UBA_NAC_like"/>
    <property type="match status" value="1"/>
</dbReference>
<evidence type="ECO:0000313" key="7">
    <source>
        <dbReference type="EMBL" id="CAB3266879.1"/>
    </source>
</evidence>
<feature type="domain" description="MYND-type" evidence="6">
    <location>
        <begin position="19"/>
        <end position="57"/>
    </location>
</feature>
<evidence type="ECO:0000256" key="3">
    <source>
        <dbReference type="ARBA" id="ARBA00022833"/>
    </source>
</evidence>
<keyword evidence="2 4" id="KW-0863">Zinc-finger</keyword>
<dbReference type="EMBL" id="LR791017">
    <property type="protein sequence ID" value="CAB3266879.1"/>
    <property type="molecule type" value="mRNA"/>
</dbReference>
<keyword evidence="3" id="KW-0862">Zinc</keyword>
<organism evidence="7">
    <name type="scientific">Phallusia mammillata</name>
    <dbReference type="NCBI Taxonomy" id="59560"/>
    <lineage>
        <taxon>Eukaryota</taxon>
        <taxon>Metazoa</taxon>
        <taxon>Chordata</taxon>
        <taxon>Tunicata</taxon>
        <taxon>Ascidiacea</taxon>
        <taxon>Phlebobranchia</taxon>
        <taxon>Ascidiidae</taxon>
        <taxon>Phallusia</taxon>
    </lineage>
</organism>
<evidence type="ECO:0000256" key="5">
    <source>
        <dbReference type="SAM" id="SignalP"/>
    </source>
</evidence>
<dbReference type="InterPro" id="IPR002893">
    <property type="entry name" value="Znf_MYND"/>
</dbReference>
<dbReference type="Gene3D" id="1.10.8.10">
    <property type="entry name" value="DNA helicase RuvA subunit, C-terminal domain"/>
    <property type="match status" value="1"/>
</dbReference>
<protein>
    <submittedName>
        <fullName evidence="7">ZF(MYND)-8 zinc finger protein</fullName>
    </submittedName>
</protein>
<evidence type="ECO:0000256" key="1">
    <source>
        <dbReference type="ARBA" id="ARBA00022723"/>
    </source>
</evidence>
<feature type="signal peptide" evidence="5">
    <location>
        <begin position="1"/>
        <end position="23"/>
    </location>
</feature>
<dbReference type="GO" id="GO:0008270">
    <property type="term" value="F:zinc ion binding"/>
    <property type="evidence" value="ECO:0007669"/>
    <property type="project" value="UniProtKB-KW"/>
</dbReference>
<dbReference type="Gene3D" id="6.10.140.2220">
    <property type="match status" value="1"/>
</dbReference>
<feature type="chain" id="PRO_5026025472" evidence="5">
    <location>
        <begin position="24"/>
        <end position="199"/>
    </location>
</feature>
<gene>
    <name evidence="7" type="primary">Tdrd1-001</name>
</gene>
<keyword evidence="1" id="KW-0479">Metal-binding</keyword>
<proteinExistence type="evidence at transcript level"/>